<evidence type="ECO:0000313" key="8">
    <source>
        <dbReference type="Proteomes" id="UP000321157"/>
    </source>
</evidence>
<dbReference type="InterPro" id="IPR000555">
    <property type="entry name" value="JAMM/MPN+_dom"/>
</dbReference>
<dbReference type="Pfam" id="PF14464">
    <property type="entry name" value="Prok-JAB"/>
    <property type="match status" value="1"/>
</dbReference>
<dbReference type="InterPro" id="IPR051929">
    <property type="entry name" value="VirAsm_ModProt"/>
</dbReference>
<keyword evidence="3" id="KW-0378">Hydrolase</keyword>
<feature type="domain" description="MPN" evidence="6">
    <location>
        <begin position="1"/>
        <end position="111"/>
    </location>
</feature>
<evidence type="ECO:0000256" key="5">
    <source>
        <dbReference type="ARBA" id="ARBA00023049"/>
    </source>
</evidence>
<dbReference type="CDD" id="cd08070">
    <property type="entry name" value="MPN_like"/>
    <property type="match status" value="1"/>
</dbReference>
<proteinExistence type="predicted"/>
<accession>A0A511V5S6</accession>
<dbReference type="PROSITE" id="PS50249">
    <property type="entry name" value="MPN"/>
    <property type="match status" value="1"/>
</dbReference>
<keyword evidence="2" id="KW-0479">Metal-binding</keyword>
<evidence type="ECO:0000256" key="3">
    <source>
        <dbReference type="ARBA" id="ARBA00022801"/>
    </source>
</evidence>
<dbReference type="Proteomes" id="UP000321157">
    <property type="component" value="Unassembled WGS sequence"/>
</dbReference>
<protein>
    <recommendedName>
        <fullName evidence="6">MPN domain-containing protein</fullName>
    </recommendedName>
</protein>
<dbReference type="PANTHER" id="PTHR34858:SF1">
    <property type="entry name" value="CYSO-CYSTEINE PEPTIDASE"/>
    <property type="match status" value="1"/>
</dbReference>
<evidence type="ECO:0000256" key="4">
    <source>
        <dbReference type="ARBA" id="ARBA00022833"/>
    </source>
</evidence>
<dbReference type="EMBL" id="BJXX01000070">
    <property type="protein sequence ID" value="GEN34300.1"/>
    <property type="molecule type" value="Genomic_DNA"/>
</dbReference>
<keyword evidence="5" id="KW-0482">Metalloprotease</keyword>
<keyword evidence="1" id="KW-0645">Protease</keyword>
<gene>
    <name evidence="7" type="ORF">ADA01nite_17600</name>
</gene>
<evidence type="ECO:0000256" key="2">
    <source>
        <dbReference type="ARBA" id="ARBA00022723"/>
    </source>
</evidence>
<dbReference type="InterPro" id="IPR028090">
    <property type="entry name" value="JAB_dom_prok"/>
</dbReference>
<sequence>MLHHCIVQLPYEACGLLSGKDWRATTLWTMDNVEKSPISFAMDTKQIEAVFGEMKKKGEELIGIYHSHPTAPPYPSHLDIAYAAYPDAAYIIVSLSGKSPEIGCFRIQNRQVTVWPWQTVIT</sequence>
<evidence type="ECO:0000259" key="6">
    <source>
        <dbReference type="PROSITE" id="PS50249"/>
    </source>
</evidence>
<dbReference type="Gene3D" id="3.40.140.10">
    <property type="entry name" value="Cytidine Deaminase, domain 2"/>
    <property type="match status" value="1"/>
</dbReference>
<evidence type="ECO:0000256" key="1">
    <source>
        <dbReference type="ARBA" id="ARBA00022670"/>
    </source>
</evidence>
<reference evidence="7 8" key="1">
    <citation type="submission" date="2019-07" db="EMBL/GenBank/DDBJ databases">
        <title>Whole genome shotgun sequence of Aneurinibacillus danicus NBRC 102444.</title>
        <authorList>
            <person name="Hosoyama A."/>
            <person name="Uohara A."/>
            <person name="Ohji S."/>
            <person name="Ichikawa N."/>
        </authorList>
    </citation>
    <scope>NUCLEOTIDE SEQUENCE [LARGE SCALE GENOMIC DNA]</scope>
    <source>
        <strain evidence="7 8">NBRC 102444</strain>
    </source>
</reference>
<dbReference type="OrthoDB" id="9802958at2"/>
<dbReference type="GO" id="GO:0008270">
    <property type="term" value="F:zinc ion binding"/>
    <property type="evidence" value="ECO:0007669"/>
    <property type="project" value="TreeGrafter"/>
</dbReference>
<comment type="caution">
    <text evidence="7">The sequence shown here is derived from an EMBL/GenBank/DDBJ whole genome shotgun (WGS) entry which is preliminary data.</text>
</comment>
<organism evidence="7 8">
    <name type="scientific">Aneurinibacillus danicus</name>
    <dbReference type="NCBI Taxonomy" id="267746"/>
    <lineage>
        <taxon>Bacteria</taxon>
        <taxon>Bacillati</taxon>
        <taxon>Bacillota</taxon>
        <taxon>Bacilli</taxon>
        <taxon>Bacillales</taxon>
        <taxon>Paenibacillaceae</taxon>
        <taxon>Aneurinibacillus group</taxon>
        <taxon>Aneurinibacillus</taxon>
    </lineage>
</organism>
<dbReference type="GO" id="GO:0008235">
    <property type="term" value="F:metalloexopeptidase activity"/>
    <property type="evidence" value="ECO:0007669"/>
    <property type="project" value="TreeGrafter"/>
</dbReference>
<keyword evidence="4" id="KW-0862">Zinc</keyword>
<dbReference type="SMART" id="SM00232">
    <property type="entry name" value="JAB_MPN"/>
    <property type="match status" value="1"/>
</dbReference>
<evidence type="ECO:0000313" key="7">
    <source>
        <dbReference type="EMBL" id="GEN34300.1"/>
    </source>
</evidence>
<dbReference type="GO" id="GO:0006508">
    <property type="term" value="P:proteolysis"/>
    <property type="evidence" value="ECO:0007669"/>
    <property type="project" value="UniProtKB-KW"/>
</dbReference>
<keyword evidence="8" id="KW-1185">Reference proteome</keyword>
<dbReference type="AlphaFoldDB" id="A0A511V5S6"/>
<dbReference type="PANTHER" id="PTHR34858">
    <property type="entry name" value="CYSO-CYSTEINE PEPTIDASE"/>
    <property type="match status" value="1"/>
</dbReference>
<name>A0A511V5S6_9BACL</name>
<dbReference type="InterPro" id="IPR037518">
    <property type="entry name" value="MPN"/>
</dbReference>
<dbReference type="SUPFAM" id="SSF102712">
    <property type="entry name" value="JAB1/MPN domain"/>
    <property type="match status" value="1"/>
</dbReference>